<dbReference type="GO" id="GO:0009986">
    <property type="term" value="C:cell surface"/>
    <property type="evidence" value="ECO:0007669"/>
    <property type="project" value="InterPro"/>
</dbReference>
<dbReference type="Proteomes" id="UP000887581">
    <property type="component" value="Unplaced"/>
</dbReference>
<evidence type="ECO:0000256" key="4">
    <source>
        <dbReference type="ARBA" id="ARBA00022729"/>
    </source>
</evidence>
<organism evidence="6 7">
    <name type="scientific">Setaria digitata</name>
    <dbReference type="NCBI Taxonomy" id="48799"/>
    <lineage>
        <taxon>Eukaryota</taxon>
        <taxon>Metazoa</taxon>
        <taxon>Ecdysozoa</taxon>
        <taxon>Nematoda</taxon>
        <taxon>Chromadorea</taxon>
        <taxon>Rhabditida</taxon>
        <taxon>Spirurina</taxon>
        <taxon>Spiruromorpha</taxon>
        <taxon>Filarioidea</taxon>
        <taxon>Setariidae</taxon>
        <taxon>Setaria</taxon>
    </lineage>
</organism>
<comment type="similarity">
    <text evidence="2">Belongs to the nematode transthyretin-like family.</text>
</comment>
<dbReference type="AlphaFoldDB" id="A0A915Q3K6"/>
<dbReference type="PANTHER" id="PTHR21700">
    <property type="entry name" value="TRANSTHYRETIN-LIKE FAMILY PROTEIN-RELATED"/>
    <property type="match status" value="1"/>
</dbReference>
<evidence type="ECO:0000313" key="6">
    <source>
        <dbReference type="Proteomes" id="UP000887581"/>
    </source>
</evidence>
<proteinExistence type="inferred from homology"/>
<evidence type="ECO:0000256" key="5">
    <source>
        <dbReference type="SAM" id="SignalP"/>
    </source>
</evidence>
<dbReference type="GO" id="GO:0005576">
    <property type="term" value="C:extracellular region"/>
    <property type="evidence" value="ECO:0007669"/>
    <property type="project" value="UniProtKB-SubCell"/>
</dbReference>
<sequence length="149" mass="16537">MRQEAIVLFLVLLPEINAINPVRSMKIGRKQSAAVKGVLICNGKPAVNVKVKLCNHGQDGNTEDFMDEGKTDSEGRFLLKGHQVKITNINPILKVYHNCDEQNAQCLKKIVILIPNDFVSKSLEPTKTFDIGTFNLAGKFAEEGRECIN</sequence>
<keyword evidence="4 5" id="KW-0732">Signal</keyword>
<dbReference type="Pfam" id="PF01060">
    <property type="entry name" value="TTR-52"/>
    <property type="match status" value="1"/>
</dbReference>
<dbReference type="WBParaSite" id="sdigi.contig883.g9944.t1">
    <property type="protein sequence ID" value="sdigi.contig883.g9944.t1"/>
    <property type="gene ID" value="sdigi.contig883.g9944"/>
</dbReference>
<evidence type="ECO:0000256" key="3">
    <source>
        <dbReference type="ARBA" id="ARBA00022525"/>
    </source>
</evidence>
<feature type="chain" id="PRO_5037195553" evidence="5">
    <location>
        <begin position="19"/>
        <end position="149"/>
    </location>
</feature>
<name>A0A915Q3K6_9BILA</name>
<dbReference type="Gene3D" id="2.60.40.3330">
    <property type="match status" value="1"/>
</dbReference>
<dbReference type="InterPro" id="IPR001534">
    <property type="entry name" value="Transthyretin-like"/>
</dbReference>
<comment type="subcellular location">
    <subcellularLocation>
        <location evidence="1">Secreted</location>
    </subcellularLocation>
</comment>
<evidence type="ECO:0000256" key="2">
    <source>
        <dbReference type="ARBA" id="ARBA00010112"/>
    </source>
</evidence>
<evidence type="ECO:0000313" key="7">
    <source>
        <dbReference type="WBParaSite" id="sdigi.contig883.g9944.t1"/>
    </source>
</evidence>
<dbReference type="InterPro" id="IPR038479">
    <property type="entry name" value="Transthyretin-like_sf"/>
</dbReference>
<evidence type="ECO:0000256" key="1">
    <source>
        <dbReference type="ARBA" id="ARBA00004613"/>
    </source>
</evidence>
<feature type="signal peptide" evidence="5">
    <location>
        <begin position="1"/>
        <end position="18"/>
    </location>
</feature>
<protein>
    <submittedName>
        <fullName evidence="7">Transthyretin/hydroxyisourate hydrolase domain-containing protein</fullName>
    </submittedName>
</protein>
<accession>A0A915Q3K6</accession>
<reference evidence="7" key="1">
    <citation type="submission" date="2022-11" db="UniProtKB">
        <authorList>
            <consortium name="WormBaseParasite"/>
        </authorList>
    </citation>
    <scope>IDENTIFICATION</scope>
</reference>
<keyword evidence="3" id="KW-0964">Secreted</keyword>
<keyword evidence="6" id="KW-1185">Reference proteome</keyword>